<proteinExistence type="predicted"/>
<protein>
    <submittedName>
        <fullName evidence="1">Uncharacterized protein</fullName>
    </submittedName>
</protein>
<name>A0A0A9CK23_ARUDO</name>
<reference evidence="1" key="1">
    <citation type="submission" date="2014-09" db="EMBL/GenBank/DDBJ databases">
        <authorList>
            <person name="Magalhaes I.L.F."/>
            <person name="Oliveira U."/>
            <person name="Santos F.R."/>
            <person name="Vidigal T.H.D.A."/>
            <person name="Brescovit A.D."/>
            <person name="Santos A.J."/>
        </authorList>
    </citation>
    <scope>NUCLEOTIDE SEQUENCE</scope>
    <source>
        <tissue evidence="1">Shoot tissue taken approximately 20 cm above the soil surface</tissue>
    </source>
</reference>
<dbReference type="EMBL" id="GBRH01223082">
    <property type="protein sequence ID" value="JAD74813.1"/>
    <property type="molecule type" value="Transcribed_RNA"/>
</dbReference>
<reference evidence="1" key="2">
    <citation type="journal article" date="2015" name="Data Brief">
        <title>Shoot transcriptome of the giant reed, Arundo donax.</title>
        <authorList>
            <person name="Barrero R.A."/>
            <person name="Guerrero F.D."/>
            <person name="Moolhuijzen P."/>
            <person name="Goolsby J.A."/>
            <person name="Tidwell J."/>
            <person name="Bellgard S.E."/>
            <person name="Bellgard M.I."/>
        </authorList>
    </citation>
    <scope>NUCLEOTIDE SEQUENCE</scope>
    <source>
        <tissue evidence="1">Shoot tissue taken approximately 20 cm above the soil surface</tissue>
    </source>
</reference>
<organism evidence="1">
    <name type="scientific">Arundo donax</name>
    <name type="common">Giant reed</name>
    <name type="synonym">Donax arundinaceus</name>
    <dbReference type="NCBI Taxonomy" id="35708"/>
    <lineage>
        <taxon>Eukaryota</taxon>
        <taxon>Viridiplantae</taxon>
        <taxon>Streptophyta</taxon>
        <taxon>Embryophyta</taxon>
        <taxon>Tracheophyta</taxon>
        <taxon>Spermatophyta</taxon>
        <taxon>Magnoliopsida</taxon>
        <taxon>Liliopsida</taxon>
        <taxon>Poales</taxon>
        <taxon>Poaceae</taxon>
        <taxon>PACMAD clade</taxon>
        <taxon>Arundinoideae</taxon>
        <taxon>Arundineae</taxon>
        <taxon>Arundo</taxon>
    </lineage>
</organism>
<sequence>MPLPTLRRSQSLKMRIFGTLRCRNVWAVVDGESVLSSRGDTAITAQGFKIFLFSSIHLTQTILCTPVVPVVPKLSGMFPLRTDQAQNLPLAKQTEKITAKEIARRTMSLTQWTQVLTRMLQGVAGLSA</sequence>
<dbReference type="AlphaFoldDB" id="A0A0A9CK23"/>
<evidence type="ECO:0000313" key="1">
    <source>
        <dbReference type="EMBL" id="JAD74813.1"/>
    </source>
</evidence>
<accession>A0A0A9CK23</accession>